<dbReference type="Gene3D" id="1.20.1600.10">
    <property type="entry name" value="Outer membrane efflux proteins (OEP)"/>
    <property type="match status" value="1"/>
</dbReference>
<evidence type="ECO:0000313" key="8">
    <source>
        <dbReference type="EMBL" id="CAH2030213.1"/>
    </source>
</evidence>
<dbReference type="EMBL" id="OW150024">
    <property type="protein sequence ID" value="CAH2030213.1"/>
    <property type="molecule type" value="Genomic_DNA"/>
</dbReference>
<keyword evidence="4" id="KW-1134">Transmembrane beta strand</keyword>
<evidence type="ECO:0000256" key="7">
    <source>
        <dbReference type="ARBA" id="ARBA00023237"/>
    </source>
</evidence>
<evidence type="ECO:0000313" key="9">
    <source>
        <dbReference type="Proteomes" id="UP001295463"/>
    </source>
</evidence>
<keyword evidence="7" id="KW-0998">Cell outer membrane</keyword>
<keyword evidence="9" id="KW-1185">Reference proteome</keyword>
<evidence type="ECO:0000256" key="6">
    <source>
        <dbReference type="ARBA" id="ARBA00023136"/>
    </source>
</evidence>
<evidence type="ECO:0000256" key="3">
    <source>
        <dbReference type="ARBA" id="ARBA00022448"/>
    </source>
</evidence>
<evidence type="ECO:0000256" key="4">
    <source>
        <dbReference type="ARBA" id="ARBA00022452"/>
    </source>
</evidence>
<keyword evidence="3" id="KW-0813">Transport</keyword>
<keyword evidence="5" id="KW-0812">Transmembrane</keyword>
<protein>
    <submittedName>
        <fullName evidence="8">Outer membrane efflux protein</fullName>
    </submittedName>
</protein>
<dbReference type="Proteomes" id="UP001295463">
    <property type="component" value="Chromosome"/>
</dbReference>
<organism evidence="8 9">
    <name type="scientific">Trichlorobacter ammonificans</name>
    <dbReference type="NCBI Taxonomy" id="2916410"/>
    <lineage>
        <taxon>Bacteria</taxon>
        <taxon>Pseudomonadati</taxon>
        <taxon>Thermodesulfobacteriota</taxon>
        <taxon>Desulfuromonadia</taxon>
        <taxon>Geobacterales</taxon>
        <taxon>Geobacteraceae</taxon>
        <taxon>Trichlorobacter</taxon>
    </lineage>
</organism>
<name>A0ABN8HG10_9BACT</name>
<accession>A0ABN8HG10</accession>
<dbReference type="PANTHER" id="PTHR30026">
    <property type="entry name" value="OUTER MEMBRANE PROTEIN TOLC"/>
    <property type="match status" value="1"/>
</dbReference>
<keyword evidence="6" id="KW-0472">Membrane</keyword>
<dbReference type="Pfam" id="PF02321">
    <property type="entry name" value="OEP"/>
    <property type="match status" value="2"/>
</dbReference>
<comment type="similarity">
    <text evidence="2">Belongs to the outer membrane factor (OMF) (TC 1.B.17) family.</text>
</comment>
<evidence type="ECO:0000256" key="5">
    <source>
        <dbReference type="ARBA" id="ARBA00022692"/>
    </source>
</evidence>
<evidence type="ECO:0000256" key="2">
    <source>
        <dbReference type="ARBA" id="ARBA00007613"/>
    </source>
</evidence>
<evidence type="ECO:0000256" key="1">
    <source>
        <dbReference type="ARBA" id="ARBA00004442"/>
    </source>
</evidence>
<comment type="subcellular location">
    <subcellularLocation>
        <location evidence="1">Cell outer membrane</location>
    </subcellularLocation>
</comment>
<dbReference type="PANTHER" id="PTHR30026:SF20">
    <property type="entry name" value="OUTER MEMBRANE PROTEIN TOLC"/>
    <property type="match status" value="1"/>
</dbReference>
<dbReference type="InterPro" id="IPR051906">
    <property type="entry name" value="TolC-like"/>
</dbReference>
<dbReference type="SUPFAM" id="SSF56954">
    <property type="entry name" value="Outer membrane efflux proteins (OEP)"/>
    <property type="match status" value="1"/>
</dbReference>
<reference evidence="8 9" key="1">
    <citation type="submission" date="2022-03" db="EMBL/GenBank/DDBJ databases">
        <authorList>
            <person name="Koch H."/>
        </authorList>
    </citation>
    <scope>NUCLEOTIDE SEQUENCE [LARGE SCALE GENOMIC DNA]</scope>
    <source>
        <strain evidence="8 9">G1</strain>
    </source>
</reference>
<proteinExistence type="inferred from homology"/>
<gene>
    <name evidence="8" type="ORF">GEAMG1_0391</name>
</gene>
<sequence length="484" mass="53318">MKQMILKAMDLMMADYYGEPPATFTVARNKRFSSVCLRALCAALILLGCSFVTPQALAAPQVLTLDDCLRIAAEKNRDIQKAREYAAYVQGRYVEERAAALPQLALNGGFGYARDESSRQMYGGKAPLQSSRSVDLTLGQPLFTWGKIGAAIRAAEVGLKTADEQLRLYRQGALRDVSVAFYDLLLARELHRLAEENLAQKKRHQEEARRKFATGVATDYDVLAADVEVENAAPDLIRAANTVRTGLDRLRFLLALDEEDVDVAGSLAAEPVSAPAFEEARAQALEKRPELGDQRLRIGIYGELVTIAEAENKPRLDLKGAAGWHQQELRDMTPSGRSEGLAWSAGVYLSFPFFDGLKSSGRTAQARSDLRTKQIEELKLRDSIALDVRTARNALVEAADVMQAVKSTVRQAQRLLQMAEKGFEYGVKTRLEVDDAQTSLLRAQTNLARASRDYHAARTNLQWSMGVLGEEAVQGVSVAISQKP</sequence>
<dbReference type="InterPro" id="IPR003423">
    <property type="entry name" value="OMP_efflux"/>
</dbReference>